<dbReference type="InterPro" id="IPR037519">
    <property type="entry name" value="LITAF_fam"/>
</dbReference>
<protein>
    <submittedName>
        <fullName evidence="11">Uncharacterized protein LOC118409645 isoform X1</fullName>
    </submittedName>
</protein>
<dbReference type="Proteomes" id="UP000001554">
    <property type="component" value="Chromosome 2"/>
</dbReference>
<keyword evidence="7" id="KW-0472">Membrane</keyword>
<dbReference type="PANTHER" id="PTHR23292">
    <property type="entry name" value="LIPOPOLYSACCHARIDE-INDUCED TUMOR NECROSIS FACTOR-ALPHA FACTOR"/>
    <property type="match status" value="1"/>
</dbReference>
<evidence type="ECO:0000256" key="4">
    <source>
        <dbReference type="ARBA" id="ARBA00005975"/>
    </source>
</evidence>
<evidence type="ECO:0000256" key="1">
    <source>
        <dbReference type="ARBA" id="ARBA00004414"/>
    </source>
</evidence>
<evidence type="ECO:0000259" key="9">
    <source>
        <dbReference type="PROSITE" id="PS51837"/>
    </source>
</evidence>
<dbReference type="InterPro" id="IPR006629">
    <property type="entry name" value="LITAF"/>
</dbReference>
<keyword evidence="5" id="KW-0479">Metal-binding</keyword>
<dbReference type="PROSITE" id="PS51837">
    <property type="entry name" value="LITAF"/>
    <property type="match status" value="1"/>
</dbReference>
<dbReference type="AlphaFoldDB" id="A0A9J7MG34"/>
<proteinExistence type="inferred from homology"/>
<dbReference type="RefSeq" id="XP_035666706.1">
    <property type="nucleotide sequence ID" value="XM_035810813.1"/>
</dbReference>
<dbReference type="SMART" id="SM00714">
    <property type="entry name" value="LITAF"/>
    <property type="match status" value="1"/>
</dbReference>
<name>A0A9J7MG34_BRAFL</name>
<dbReference type="Pfam" id="PF10601">
    <property type="entry name" value="zf-LITAF-like"/>
    <property type="match status" value="1"/>
</dbReference>
<reference evidence="11" key="2">
    <citation type="submission" date="2025-08" db="UniProtKB">
        <authorList>
            <consortium name="RefSeq"/>
        </authorList>
    </citation>
    <scope>IDENTIFICATION</scope>
    <source>
        <strain evidence="11">S238N-H82</strain>
        <tissue evidence="11">Testes</tissue>
    </source>
</reference>
<sequence>MHKKIATHLLAFTHYRTLPDQTDQNSNSRKLPVKHNIFVKQQGNSFRMRRHLSTPFTMGLYNRRPDRERLLATSRSDDAPPAYSEVVPSAPPLQYHSPTQGGVPPYTGLPQRAGYNAGTAPYPAGNPKVIVLRDDDRGERPMATCCPICRRNVITRVSHQEGGVNEGLICMTSVLGCFFWPICLLLPFCLLCDRESTAVHYCPMCHSKIAEYEL</sequence>
<dbReference type="GO" id="GO:0031902">
    <property type="term" value="C:late endosome membrane"/>
    <property type="evidence" value="ECO:0007669"/>
    <property type="project" value="UniProtKB-SubCell"/>
</dbReference>
<gene>
    <name evidence="11" type="primary">LOC118409645</name>
</gene>
<comment type="subcellular location">
    <subcellularLocation>
        <location evidence="2">Endosome membrane</location>
        <topology evidence="2">Peripheral membrane protein</topology>
    </subcellularLocation>
    <subcellularLocation>
        <location evidence="1">Late endosome membrane</location>
    </subcellularLocation>
    <subcellularLocation>
        <location evidence="3">Lysosome membrane</location>
        <topology evidence="3">Peripheral membrane protein</topology>
        <orientation evidence="3">Cytoplasmic side</orientation>
    </subcellularLocation>
</comment>
<dbReference type="KEGG" id="bfo:118409645"/>
<dbReference type="GO" id="GO:0005765">
    <property type="term" value="C:lysosomal membrane"/>
    <property type="evidence" value="ECO:0007669"/>
    <property type="project" value="UniProtKB-SubCell"/>
</dbReference>
<dbReference type="PANTHER" id="PTHR23292:SF35">
    <property type="entry name" value="LITAF DOMAIN-CONTAINING PROTEIN"/>
    <property type="match status" value="1"/>
</dbReference>
<reference evidence="10" key="1">
    <citation type="journal article" date="2020" name="Nat. Ecol. Evol.">
        <title>Deeply conserved synteny resolves early events in vertebrate evolution.</title>
        <authorList>
            <person name="Simakov O."/>
            <person name="Marletaz F."/>
            <person name="Yue J.X."/>
            <person name="O'Connell B."/>
            <person name="Jenkins J."/>
            <person name="Brandt A."/>
            <person name="Calef R."/>
            <person name="Tung C.H."/>
            <person name="Huang T.K."/>
            <person name="Schmutz J."/>
            <person name="Satoh N."/>
            <person name="Yu J.K."/>
            <person name="Putnam N.H."/>
            <person name="Green R.E."/>
            <person name="Rokhsar D.S."/>
        </authorList>
    </citation>
    <scope>NUCLEOTIDE SEQUENCE [LARGE SCALE GENOMIC DNA]</scope>
    <source>
        <strain evidence="10">S238N-H82</strain>
    </source>
</reference>
<evidence type="ECO:0000256" key="2">
    <source>
        <dbReference type="ARBA" id="ARBA00004481"/>
    </source>
</evidence>
<evidence type="ECO:0000256" key="5">
    <source>
        <dbReference type="ARBA" id="ARBA00022723"/>
    </source>
</evidence>
<evidence type="ECO:0000313" key="10">
    <source>
        <dbReference type="Proteomes" id="UP000001554"/>
    </source>
</evidence>
<evidence type="ECO:0000256" key="3">
    <source>
        <dbReference type="ARBA" id="ARBA00004630"/>
    </source>
</evidence>
<feature type="region of interest" description="Disordered" evidence="8">
    <location>
        <begin position="74"/>
        <end position="110"/>
    </location>
</feature>
<accession>A0A9J7MG34</accession>
<evidence type="ECO:0000256" key="6">
    <source>
        <dbReference type="ARBA" id="ARBA00022833"/>
    </source>
</evidence>
<evidence type="ECO:0000313" key="11">
    <source>
        <dbReference type="RefSeq" id="XP_035666706.1"/>
    </source>
</evidence>
<dbReference type="OrthoDB" id="4713066at2759"/>
<comment type="similarity">
    <text evidence="4">Belongs to the CDIP1/LITAF family.</text>
</comment>
<evidence type="ECO:0000256" key="7">
    <source>
        <dbReference type="ARBA" id="ARBA00023136"/>
    </source>
</evidence>
<keyword evidence="6" id="KW-0862">Zinc</keyword>
<evidence type="ECO:0000256" key="8">
    <source>
        <dbReference type="SAM" id="MobiDB-lite"/>
    </source>
</evidence>
<feature type="domain" description="LITAF" evidence="9">
    <location>
        <begin position="126"/>
        <end position="214"/>
    </location>
</feature>
<dbReference type="GO" id="GO:0046872">
    <property type="term" value="F:metal ion binding"/>
    <property type="evidence" value="ECO:0007669"/>
    <property type="project" value="UniProtKB-KW"/>
</dbReference>
<dbReference type="GeneID" id="118409645"/>
<organism evidence="10 11">
    <name type="scientific">Branchiostoma floridae</name>
    <name type="common">Florida lancelet</name>
    <name type="synonym">Amphioxus</name>
    <dbReference type="NCBI Taxonomy" id="7739"/>
    <lineage>
        <taxon>Eukaryota</taxon>
        <taxon>Metazoa</taxon>
        <taxon>Chordata</taxon>
        <taxon>Cephalochordata</taxon>
        <taxon>Leptocardii</taxon>
        <taxon>Amphioxiformes</taxon>
        <taxon>Branchiostomatidae</taxon>
        <taxon>Branchiostoma</taxon>
    </lineage>
</organism>
<keyword evidence="10" id="KW-1185">Reference proteome</keyword>